<accession>A0A4Z2H7S8</accession>
<evidence type="ECO:0000256" key="1">
    <source>
        <dbReference type="SAM" id="MobiDB-lite"/>
    </source>
</evidence>
<protein>
    <submittedName>
        <fullName evidence="2">Uncharacterized protein</fullName>
    </submittedName>
</protein>
<keyword evidence="3" id="KW-1185">Reference proteome</keyword>
<sequence length="132" mass="15075">MTWRSGGLRASERHEEEEEEEEEEDEDSRVLLKAQIDVNHHKSFVLDSCRQSEQVFNVWLSSHIWLFRHVPSQLICQLIDARYSGSPQLQRAVQPQHIFGGFQLQQEAEAAILGGGGALTRRSLRPLPGEID</sequence>
<dbReference type="OrthoDB" id="5464at2759"/>
<evidence type="ECO:0000313" key="3">
    <source>
        <dbReference type="Proteomes" id="UP000314294"/>
    </source>
</evidence>
<gene>
    <name evidence="2" type="ORF">EYF80_027885</name>
</gene>
<feature type="compositionally biased region" description="Acidic residues" evidence="1">
    <location>
        <begin position="15"/>
        <end position="27"/>
    </location>
</feature>
<reference evidence="2 3" key="1">
    <citation type="submission" date="2019-03" db="EMBL/GenBank/DDBJ databases">
        <title>First draft genome of Liparis tanakae, snailfish: a comprehensive survey of snailfish specific genes.</title>
        <authorList>
            <person name="Kim W."/>
            <person name="Song I."/>
            <person name="Jeong J.-H."/>
            <person name="Kim D."/>
            <person name="Kim S."/>
            <person name="Ryu S."/>
            <person name="Song J.Y."/>
            <person name="Lee S.K."/>
        </authorList>
    </citation>
    <scope>NUCLEOTIDE SEQUENCE [LARGE SCALE GENOMIC DNA]</scope>
    <source>
        <tissue evidence="2">Muscle</tissue>
    </source>
</reference>
<dbReference type="AlphaFoldDB" id="A0A4Z2H7S8"/>
<evidence type="ECO:0000313" key="2">
    <source>
        <dbReference type="EMBL" id="TNN61869.1"/>
    </source>
</evidence>
<organism evidence="2 3">
    <name type="scientific">Liparis tanakae</name>
    <name type="common">Tanaka's snailfish</name>
    <dbReference type="NCBI Taxonomy" id="230148"/>
    <lineage>
        <taxon>Eukaryota</taxon>
        <taxon>Metazoa</taxon>
        <taxon>Chordata</taxon>
        <taxon>Craniata</taxon>
        <taxon>Vertebrata</taxon>
        <taxon>Euteleostomi</taxon>
        <taxon>Actinopterygii</taxon>
        <taxon>Neopterygii</taxon>
        <taxon>Teleostei</taxon>
        <taxon>Neoteleostei</taxon>
        <taxon>Acanthomorphata</taxon>
        <taxon>Eupercaria</taxon>
        <taxon>Perciformes</taxon>
        <taxon>Cottioidei</taxon>
        <taxon>Cottales</taxon>
        <taxon>Liparidae</taxon>
        <taxon>Liparis</taxon>
    </lineage>
</organism>
<comment type="caution">
    <text evidence="2">The sequence shown here is derived from an EMBL/GenBank/DDBJ whole genome shotgun (WGS) entry which is preliminary data.</text>
</comment>
<proteinExistence type="predicted"/>
<dbReference type="Proteomes" id="UP000314294">
    <property type="component" value="Unassembled WGS sequence"/>
</dbReference>
<feature type="region of interest" description="Disordered" evidence="1">
    <location>
        <begin position="1"/>
        <end position="29"/>
    </location>
</feature>
<dbReference type="EMBL" id="SRLO01000306">
    <property type="protein sequence ID" value="TNN61869.1"/>
    <property type="molecule type" value="Genomic_DNA"/>
</dbReference>
<name>A0A4Z2H7S8_9TELE</name>